<dbReference type="AlphaFoldDB" id="A0A7U7GCB3"/>
<organism evidence="7 8">
    <name type="scientific">Candidatus Contendobacter odensis Run_B_J11</name>
    <dbReference type="NCBI Taxonomy" id="1400861"/>
    <lineage>
        <taxon>Bacteria</taxon>
        <taxon>Pseudomonadati</taxon>
        <taxon>Pseudomonadota</taxon>
        <taxon>Gammaproteobacteria</taxon>
        <taxon>Candidatus Competibacteraceae</taxon>
        <taxon>Candidatus Contendibacter</taxon>
    </lineage>
</organism>
<dbReference type="Gene3D" id="1.10.287.950">
    <property type="entry name" value="Methyl-accepting chemotaxis protein"/>
    <property type="match status" value="1"/>
</dbReference>
<keyword evidence="3" id="KW-0807">Transducer</keyword>
<gene>
    <name evidence="7" type="ORF">BN874_2520002</name>
</gene>
<dbReference type="RefSeq" id="WP_051497735.1">
    <property type="nucleotide sequence ID" value="NZ_CBTK010000171.1"/>
</dbReference>
<evidence type="ECO:0000259" key="5">
    <source>
        <dbReference type="PROSITE" id="PS50111"/>
    </source>
</evidence>
<sequence>MLALLAQDSAAERQDAIDISLSEGDAKFEAARDILNKLTELRLHGAEAFATQVRETVAQTTYWTIAVLTGLLIVGGLIGFLPARSMVRTLNRVVVGAEQAADGDLTARVQVDTQDELGQVGTAINHMMERFHHSMARIQQTIRQTTEASNQLADGSEQLAGGAQRQAASLEETAASLEEMTGAVKQSADNARQANQMATVTRSSAERGGAVVQEVVNSMQAITVASKQIAAIITTIDEIAFQTNLLALNATVEAARAGEQGRGFAVVAGEVRKLAQRSAEASKEIKKLIGDGCNRQG</sequence>
<reference evidence="7 8" key="1">
    <citation type="journal article" date="2014" name="ISME J.">
        <title>Candidatus Competibacter-lineage genomes retrieved from metagenomes reveal functional metabolic diversity.</title>
        <authorList>
            <person name="McIlroy S.J."/>
            <person name="Albertsen M."/>
            <person name="Andresen E.K."/>
            <person name="Saunders A.M."/>
            <person name="Kristiansen R."/>
            <person name="Stokholm-Bjerregaard M."/>
            <person name="Nielsen K.L."/>
            <person name="Nielsen P.H."/>
        </authorList>
    </citation>
    <scope>NUCLEOTIDE SEQUENCE [LARGE SCALE GENOMIC DNA]</scope>
    <source>
        <strain evidence="7 8">Run_B_J11</strain>
    </source>
</reference>
<comment type="caution">
    <text evidence="7">The sequence shown here is derived from an EMBL/GenBank/DDBJ whole genome shotgun (WGS) entry which is preliminary data.</text>
</comment>
<dbReference type="CDD" id="cd06225">
    <property type="entry name" value="HAMP"/>
    <property type="match status" value="1"/>
</dbReference>
<dbReference type="PROSITE" id="PS50111">
    <property type="entry name" value="CHEMOTAXIS_TRANSDUC_2"/>
    <property type="match status" value="1"/>
</dbReference>
<feature type="transmembrane region" description="Helical" evidence="4">
    <location>
        <begin position="62"/>
        <end position="83"/>
    </location>
</feature>
<protein>
    <submittedName>
        <fullName evidence="7">Histidine kinase, HAMP region:chemotaxis sensory transducer</fullName>
    </submittedName>
</protein>
<dbReference type="SMART" id="SM00304">
    <property type="entry name" value="HAMP"/>
    <property type="match status" value="1"/>
</dbReference>
<dbReference type="InterPro" id="IPR051310">
    <property type="entry name" value="MCP_chemotaxis"/>
</dbReference>
<dbReference type="InterPro" id="IPR003660">
    <property type="entry name" value="HAMP_dom"/>
</dbReference>
<accession>A0A7U7GCB3</accession>
<evidence type="ECO:0000313" key="7">
    <source>
        <dbReference type="EMBL" id="CDH45522.1"/>
    </source>
</evidence>
<dbReference type="GO" id="GO:0005886">
    <property type="term" value="C:plasma membrane"/>
    <property type="evidence" value="ECO:0007669"/>
    <property type="project" value="TreeGrafter"/>
</dbReference>
<evidence type="ECO:0000256" key="4">
    <source>
        <dbReference type="SAM" id="Phobius"/>
    </source>
</evidence>
<dbReference type="GO" id="GO:0004888">
    <property type="term" value="F:transmembrane signaling receptor activity"/>
    <property type="evidence" value="ECO:0007669"/>
    <property type="project" value="TreeGrafter"/>
</dbReference>
<dbReference type="Pfam" id="PF00672">
    <property type="entry name" value="HAMP"/>
    <property type="match status" value="1"/>
</dbReference>
<evidence type="ECO:0000256" key="1">
    <source>
        <dbReference type="ARBA" id="ARBA00022481"/>
    </source>
</evidence>
<dbReference type="PROSITE" id="PS50885">
    <property type="entry name" value="HAMP"/>
    <property type="match status" value="1"/>
</dbReference>
<dbReference type="GO" id="GO:0016301">
    <property type="term" value="F:kinase activity"/>
    <property type="evidence" value="ECO:0007669"/>
    <property type="project" value="UniProtKB-KW"/>
</dbReference>
<comment type="similarity">
    <text evidence="2">Belongs to the methyl-accepting chemotaxis (MCP) protein family.</text>
</comment>
<keyword evidence="7" id="KW-0808">Transferase</keyword>
<keyword evidence="8" id="KW-1185">Reference proteome</keyword>
<dbReference type="SMART" id="SM00283">
    <property type="entry name" value="MA"/>
    <property type="match status" value="1"/>
</dbReference>
<feature type="domain" description="HAMP" evidence="6">
    <location>
        <begin position="84"/>
        <end position="136"/>
    </location>
</feature>
<dbReference type="GO" id="GO:0007165">
    <property type="term" value="P:signal transduction"/>
    <property type="evidence" value="ECO:0007669"/>
    <property type="project" value="UniProtKB-KW"/>
</dbReference>
<dbReference type="Proteomes" id="UP000019184">
    <property type="component" value="Unassembled WGS sequence"/>
</dbReference>
<evidence type="ECO:0000313" key="8">
    <source>
        <dbReference type="Proteomes" id="UP000019184"/>
    </source>
</evidence>
<dbReference type="SUPFAM" id="SSF58104">
    <property type="entry name" value="Methyl-accepting chemotaxis protein (MCP) signaling domain"/>
    <property type="match status" value="1"/>
</dbReference>
<evidence type="ECO:0000256" key="2">
    <source>
        <dbReference type="ARBA" id="ARBA00029447"/>
    </source>
</evidence>
<dbReference type="EMBL" id="CBTK010000171">
    <property type="protein sequence ID" value="CDH45522.1"/>
    <property type="molecule type" value="Genomic_DNA"/>
</dbReference>
<keyword evidence="4" id="KW-1133">Transmembrane helix</keyword>
<name>A0A7U7GCB3_9GAMM</name>
<evidence type="ECO:0000259" key="6">
    <source>
        <dbReference type="PROSITE" id="PS50885"/>
    </source>
</evidence>
<feature type="domain" description="Methyl-accepting transducer" evidence="5">
    <location>
        <begin position="141"/>
        <end position="289"/>
    </location>
</feature>
<dbReference type="GO" id="GO:0006935">
    <property type="term" value="P:chemotaxis"/>
    <property type="evidence" value="ECO:0007669"/>
    <property type="project" value="TreeGrafter"/>
</dbReference>
<dbReference type="Pfam" id="PF00015">
    <property type="entry name" value="MCPsignal"/>
    <property type="match status" value="1"/>
</dbReference>
<keyword evidence="4" id="KW-0812">Transmembrane</keyword>
<dbReference type="PANTHER" id="PTHR43531">
    <property type="entry name" value="PROTEIN ICFG"/>
    <property type="match status" value="1"/>
</dbReference>
<proteinExistence type="inferred from homology"/>
<dbReference type="PANTHER" id="PTHR43531:SF14">
    <property type="entry name" value="METHYL-ACCEPTING CHEMOTAXIS PROTEIN I-RELATED"/>
    <property type="match status" value="1"/>
</dbReference>
<keyword evidence="7" id="KW-0418">Kinase</keyword>
<keyword evidence="1" id="KW-0488">Methylation</keyword>
<dbReference type="InterPro" id="IPR004089">
    <property type="entry name" value="MCPsignal_dom"/>
</dbReference>
<keyword evidence="4" id="KW-0472">Membrane</keyword>
<evidence type="ECO:0000256" key="3">
    <source>
        <dbReference type="PROSITE-ProRule" id="PRU00284"/>
    </source>
</evidence>